<dbReference type="AlphaFoldDB" id="X1GFT8"/>
<accession>X1GFT8</accession>
<proteinExistence type="predicted"/>
<reference evidence="1" key="1">
    <citation type="journal article" date="2014" name="Front. Microbiol.">
        <title>High frequency of phylogenetically diverse reductive dehalogenase-homologous genes in deep subseafloor sedimentary metagenomes.</title>
        <authorList>
            <person name="Kawai M."/>
            <person name="Futagami T."/>
            <person name="Toyoda A."/>
            <person name="Takaki Y."/>
            <person name="Nishi S."/>
            <person name="Hori S."/>
            <person name="Arai W."/>
            <person name="Tsubouchi T."/>
            <person name="Morono Y."/>
            <person name="Uchiyama I."/>
            <person name="Ito T."/>
            <person name="Fujiyama A."/>
            <person name="Inagaki F."/>
            <person name="Takami H."/>
        </authorList>
    </citation>
    <scope>NUCLEOTIDE SEQUENCE</scope>
    <source>
        <strain evidence="1">Expedition CK06-06</strain>
    </source>
</reference>
<dbReference type="EMBL" id="BARU01017077">
    <property type="protein sequence ID" value="GAH56067.1"/>
    <property type="molecule type" value="Genomic_DNA"/>
</dbReference>
<gene>
    <name evidence="1" type="ORF">S03H2_28351</name>
</gene>
<evidence type="ECO:0000313" key="1">
    <source>
        <dbReference type="EMBL" id="GAH56067.1"/>
    </source>
</evidence>
<name>X1GFT8_9ZZZZ</name>
<comment type="caution">
    <text evidence="1">The sequence shown here is derived from an EMBL/GenBank/DDBJ whole genome shotgun (WGS) entry which is preliminary data.</text>
</comment>
<protein>
    <recommendedName>
        <fullName evidence="2">ABC transporter domain-containing protein</fullName>
    </recommendedName>
</protein>
<evidence type="ECO:0008006" key="2">
    <source>
        <dbReference type="Google" id="ProtNLM"/>
    </source>
</evidence>
<organism evidence="1">
    <name type="scientific">marine sediment metagenome</name>
    <dbReference type="NCBI Taxonomy" id="412755"/>
    <lineage>
        <taxon>unclassified sequences</taxon>
        <taxon>metagenomes</taxon>
        <taxon>ecological metagenomes</taxon>
    </lineage>
</organism>
<sequence length="43" mass="4574">MTTSTQSNRSDTRIALRMTGITKSFGPVQALADVSFTVRAGTV</sequence>
<feature type="non-terminal residue" evidence="1">
    <location>
        <position position="43"/>
    </location>
</feature>